<feature type="transmembrane region" description="Helical" evidence="1">
    <location>
        <begin position="46"/>
        <end position="63"/>
    </location>
</feature>
<name>A0A1F6W6K7_9BACT</name>
<accession>A0A1F6W6K7</accession>
<proteinExistence type="predicted"/>
<evidence type="ECO:0000313" key="3">
    <source>
        <dbReference type="Proteomes" id="UP000177777"/>
    </source>
</evidence>
<evidence type="ECO:0000313" key="2">
    <source>
        <dbReference type="EMBL" id="OGI77529.1"/>
    </source>
</evidence>
<organism evidence="2 3">
    <name type="scientific">Candidatus Nomurabacteria bacterium RIFCSPHIGHO2_02_FULL_41_18</name>
    <dbReference type="NCBI Taxonomy" id="1801754"/>
    <lineage>
        <taxon>Bacteria</taxon>
        <taxon>Candidatus Nomuraibacteriota</taxon>
    </lineage>
</organism>
<protein>
    <submittedName>
        <fullName evidence="2">Uncharacterized protein</fullName>
    </submittedName>
</protein>
<dbReference type="AlphaFoldDB" id="A0A1F6W6K7"/>
<keyword evidence="1" id="KW-0812">Transmembrane</keyword>
<gene>
    <name evidence="2" type="ORF">A3D42_03045</name>
</gene>
<dbReference type="EMBL" id="MFUE01000014">
    <property type="protein sequence ID" value="OGI77529.1"/>
    <property type="molecule type" value="Genomic_DNA"/>
</dbReference>
<evidence type="ECO:0000256" key="1">
    <source>
        <dbReference type="SAM" id="Phobius"/>
    </source>
</evidence>
<keyword evidence="1" id="KW-1133">Transmembrane helix</keyword>
<feature type="transmembrane region" description="Helical" evidence="1">
    <location>
        <begin position="21"/>
        <end position="40"/>
    </location>
</feature>
<reference evidence="2 3" key="1">
    <citation type="journal article" date="2016" name="Nat. Commun.">
        <title>Thousands of microbial genomes shed light on interconnected biogeochemical processes in an aquifer system.</title>
        <authorList>
            <person name="Anantharaman K."/>
            <person name="Brown C.T."/>
            <person name="Hug L.A."/>
            <person name="Sharon I."/>
            <person name="Castelle C.J."/>
            <person name="Probst A.J."/>
            <person name="Thomas B.C."/>
            <person name="Singh A."/>
            <person name="Wilkins M.J."/>
            <person name="Karaoz U."/>
            <person name="Brodie E.L."/>
            <person name="Williams K.H."/>
            <person name="Hubbard S.S."/>
            <person name="Banfield J.F."/>
        </authorList>
    </citation>
    <scope>NUCLEOTIDE SEQUENCE [LARGE SCALE GENOMIC DNA]</scope>
</reference>
<keyword evidence="1" id="KW-0472">Membrane</keyword>
<comment type="caution">
    <text evidence="2">The sequence shown here is derived from an EMBL/GenBank/DDBJ whole genome shotgun (WGS) entry which is preliminary data.</text>
</comment>
<sequence length="67" mass="7524">MENKKRFLSFKQMTRKDYGRNAITGLLGGYVLSIAGYPLFEVIGSIVALLGLICGLVWLYRTITKKP</sequence>
<dbReference type="Proteomes" id="UP000177777">
    <property type="component" value="Unassembled WGS sequence"/>
</dbReference>